<dbReference type="EMBL" id="CP042997">
    <property type="protein sequence ID" value="QEH34818.1"/>
    <property type="molecule type" value="Genomic_DNA"/>
</dbReference>
<organism evidence="3 4">
    <name type="scientific">Aquisphaera giovannonii</name>
    <dbReference type="NCBI Taxonomy" id="406548"/>
    <lineage>
        <taxon>Bacteria</taxon>
        <taxon>Pseudomonadati</taxon>
        <taxon>Planctomycetota</taxon>
        <taxon>Planctomycetia</taxon>
        <taxon>Isosphaerales</taxon>
        <taxon>Isosphaeraceae</taxon>
        <taxon>Aquisphaera</taxon>
    </lineage>
</organism>
<gene>
    <name evidence="3" type="ORF">OJF2_33630</name>
</gene>
<dbReference type="PANTHER" id="PTHR44103:SF1">
    <property type="entry name" value="PROPROTEIN CONVERTASE P"/>
    <property type="match status" value="1"/>
</dbReference>
<sequence precursor="true">MTRLPGDLSLARRIAACLLLPLAAATALAGEPALERLRYDRPGLVVDLGVGLWAWPLPMDYDGDGDLDLVVSCPDVPSRGIYVFENPGGDRRLPVFKAAVRIAEGVTNIRPSYVGGEVRVLAPAKEFAGFRANRLDRPRAIYPEANLVGPGSRLRANQWQYADYDGDGALDLLVGVEDWSDYGWDNAFDATGRWTRGPLHGLVFLIRNRGSTGAPAYDPPRRLEAGGRPIDVFGMPSPCLADYDGDGDLDLICGEFLDGFTYFENVGTRRAPSFAAGRRLADESGEAVRMHLQMIVPVAIDWDGDGDTDLICGDEDGRVALIEHTGRVLGGTPRFRAPVYFQQQADDLKFGALVTPSAADWDGDGDTDLVCGDSAGNLGWFENLGGEPGHLPRWAAPRLLEAGGSPIRIMAGPNGSIQGPCEAKWGYTQPCVADWDGDGDLDVVVNSIWGKVAWYRNAGSRTAPRLEPARSVEVDWPGPPPKPAWTWWTPGPRELATEWRTTPAAIDWNRDGLLDLVMLDHEGYLAFYERRRDAAGSPALLKPGRRIFRSEPASAFDSRHTPRGLLAGPLRLNVGEAGASGRRTLTLADWDGDGALDLIVDSRNATLMRNVDADAATCVATFRDGPPLSSRLLAGHSTCPAVVDWDRDGVPDLVIGAEDGRLYYLKHAE</sequence>
<dbReference type="Gene3D" id="2.130.10.130">
    <property type="entry name" value="Integrin alpha, N-terminal"/>
    <property type="match status" value="2"/>
</dbReference>
<protein>
    <submittedName>
        <fullName evidence="3">FG-GAP repeat protein</fullName>
    </submittedName>
</protein>
<feature type="signal peptide" evidence="2">
    <location>
        <begin position="1"/>
        <end position="29"/>
    </location>
</feature>
<name>A0A5B9W2L5_9BACT</name>
<dbReference type="InterPro" id="IPR028994">
    <property type="entry name" value="Integrin_alpha_N"/>
</dbReference>
<dbReference type="AlphaFoldDB" id="A0A5B9W2L5"/>
<dbReference type="RefSeq" id="WP_148594689.1">
    <property type="nucleotide sequence ID" value="NZ_CP042997.1"/>
</dbReference>
<dbReference type="PANTHER" id="PTHR44103">
    <property type="entry name" value="PROPROTEIN CONVERTASE P"/>
    <property type="match status" value="1"/>
</dbReference>
<dbReference type="KEGG" id="agv:OJF2_33630"/>
<dbReference type="OrthoDB" id="41724at2"/>
<dbReference type="InterPro" id="IPR013517">
    <property type="entry name" value="FG-GAP"/>
</dbReference>
<dbReference type="Proteomes" id="UP000324233">
    <property type="component" value="Chromosome"/>
</dbReference>
<evidence type="ECO:0000313" key="4">
    <source>
        <dbReference type="Proteomes" id="UP000324233"/>
    </source>
</evidence>
<evidence type="ECO:0000256" key="1">
    <source>
        <dbReference type="ARBA" id="ARBA00022729"/>
    </source>
</evidence>
<accession>A0A5B9W2L5</accession>
<keyword evidence="4" id="KW-1185">Reference proteome</keyword>
<dbReference type="SUPFAM" id="SSF69318">
    <property type="entry name" value="Integrin alpha N-terminal domain"/>
    <property type="match status" value="2"/>
</dbReference>
<feature type="chain" id="PRO_5022850377" evidence="2">
    <location>
        <begin position="30"/>
        <end position="669"/>
    </location>
</feature>
<dbReference type="Pfam" id="PF13517">
    <property type="entry name" value="FG-GAP_3"/>
    <property type="match status" value="2"/>
</dbReference>
<reference evidence="3 4" key="1">
    <citation type="submission" date="2019-08" db="EMBL/GenBank/DDBJ databases">
        <title>Deep-cultivation of Planctomycetes and their phenomic and genomic characterization uncovers novel biology.</title>
        <authorList>
            <person name="Wiegand S."/>
            <person name="Jogler M."/>
            <person name="Boedeker C."/>
            <person name="Pinto D."/>
            <person name="Vollmers J."/>
            <person name="Rivas-Marin E."/>
            <person name="Kohn T."/>
            <person name="Peeters S.H."/>
            <person name="Heuer A."/>
            <person name="Rast P."/>
            <person name="Oberbeckmann S."/>
            <person name="Bunk B."/>
            <person name="Jeske O."/>
            <person name="Meyerdierks A."/>
            <person name="Storesund J.E."/>
            <person name="Kallscheuer N."/>
            <person name="Luecker S."/>
            <person name="Lage O.M."/>
            <person name="Pohl T."/>
            <person name="Merkel B.J."/>
            <person name="Hornburger P."/>
            <person name="Mueller R.-W."/>
            <person name="Bruemmer F."/>
            <person name="Labrenz M."/>
            <person name="Spormann A.M."/>
            <person name="Op den Camp H."/>
            <person name="Overmann J."/>
            <person name="Amann R."/>
            <person name="Jetten M.S.M."/>
            <person name="Mascher T."/>
            <person name="Medema M.H."/>
            <person name="Devos D.P."/>
            <person name="Kaster A.-K."/>
            <person name="Ovreas L."/>
            <person name="Rohde M."/>
            <person name="Galperin M.Y."/>
            <person name="Jogler C."/>
        </authorList>
    </citation>
    <scope>NUCLEOTIDE SEQUENCE [LARGE SCALE GENOMIC DNA]</scope>
    <source>
        <strain evidence="3 4">OJF2</strain>
    </source>
</reference>
<evidence type="ECO:0000256" key="2">
    <source>
        <dbReference type="SAM" id="SignalP"/>
    </source>
</evidence>
<proteinExistence type="predicted"/>
<evidence type="ECO:0000313" key="3">
    <source>
        <dbReference type="EMBL" id="QEH34818.1"/>
    </source>
</evidence>
<keyword evidence="1 2" id="KW-0732">Signal</keyword>